<gene>
    <name evidence="1" type="ORF">Patl1_32227</name>
</gene>
<dbReference type="Proteomes" id="UP001164250">
    <property type="component" value="Chromosome 9"/>
</dbReference>
<proteinExistence type="predicted"/>
<evidence type="ECO:0000313" key="2">
    <source>
        <dbReference type="Proteomes" id="UP001164250"/>
    </source>
</evidence>
<comment type="caution">
    <text evidence="1">The sequence shown here is derived from an EMBL/GenBank/DDBJ whole genome shotgun (WGS) entry which is preliminary data.</text>
</comment>
<name>A0ACC1AQK7_9ROSI</name>
<keyword evidence="2" id="KW-1185">Reference proteome</keyword>
<organism evidence="1 2">
    <name type="scientific">Pistacia atlantica</name>
    <dbReference type="NCBI Taxonomy" id="434234"/>
    <lineage>
        <taxon>Eukaryota</taxon>
        <taxon>Viridiplantae</taxon>
        <taxon>Streptophyta</taxon>
        <taxon>Embryophyta</taxon>
        <taxon>Tracheophyta</taxon>
        <taxon>Spermatophyta</taxon>
        <taxon>Magnoliopsida</taxon>
        <taxon>eudicotyledons</taxon>
        <taxon>Gunneridae</taxon>
        <taxon>Pentapetalae</taxon>
        <taxon>rosids</taxon>
        <taxon>malvids</taxon>
        <taxon>Sapindales</taxon>
        <taxon>Anacardiaceae</taxon>
        <taxon>Pistacia</taxon>
    </lineage>
</organism>
<sequence length="91" mass="10238">MKFVCFSLLLLVLMAELGCAMNRRMVLIEANSRRLTPSVQRTGKEKAEVVKENLDGNDDADINNHHNIPRQSYGGWDDNQNGSDQPADNHN</sequence>
<dbReference type="EMBL" id="CM047905">
    <property type="protein sequence ID" value="KAJ0088933.1"/>
    <property type="molecule type" value="Genomic_DNA"/>
</dbReference>
<protein>
    <submittedName>
        <fullName evidence="1">Uncharacterized protein</fullName>
    </submittedName>
</protein>
<reference evidence="2" key="1">
    <citation type="journal article" date="2023" name="G3 (Bethesda)">
        <title>Genome assembly and association tests identify interacting loci associated with vigor, precocity, and sex in interspecific pistachio rootstocks.</title>
        <authorList>
            <person name="Palmer W."/>
            <person name="Jacygrad E."/>
            <person name="Sagayaradj S."/>
            <person name="Cavanaugh K."/>
            <person name="Han R."/>
            <person name="Bertier L."/>
            <person name="Beede B."/>
            <person name="Kafkas S."/>
            <person name="Golino D."/>
            <person name="Preece J."/>
            <person name="Michelmore R."/>
        </authorList>
    </citation>
    <scope>NUCLEOTIDE SEQUENCE [LARGE SCALE GENOMIC DNA]</scope>
</reference>
<accession>A0ACC1AQK7</accession>
<evidence type="ECO:0000313" key="1">
    <source>
        <dbReference type="EMBL" id="KAJ0088933.1"/>
    </source>
</evidence>